<proteinExistence type="predicted"/>
<sequence>MESLNELNRMVEELVVFDMNSGITPIELASNIYEEGYTEVRMLKRFGLVECSVFFYDTEYFSDKKLKYEYRYNYDVDNVLQEIVQIQSKQLTPLWSRKEERSKLITNILEFAKDANVNLENLLSLDNIKRLQSQTGS</sequence>
<comment type="caution">
    <text evidence="1">The sequence shown here is derived from an EMBL/GenBank/DDBJ whole genome shotgun (WGS) entry which is preliminary data.</text>
</comment>
<reference evidence="1 2" key="1">
    <citation type="submission" date="2018-05" db="EMBL/GenBank/DDBJ databases">
        <title>Freshwater and sediment microbial communities from various areas in North America, analyzing microbe dynamics in response to fracking.</title>
        <authorList>
            <person name="Lamendella R."/>
        </authorList>
    </citation>
    <scope>NUCLEOTIDE SEQUENCE [LARGE SCALE GENOMIC DNA]</scope>
    <source>
        <strain evidence="1 2">DB-3</strain>
    </source>
</reference>
<dbReference type="RefSeq" id="WP_110002454.1">
    <property type="nucleotide sequence ID" value="NZ_QGTZ01000024.1"/>
</dbReference>
<evidence type="ECO:0000313" key="2">
    <source>
        <dbReference type="Proteomes" id="UP000247078"/>
    </source>
</evidence>
<accession>A0A855XPU9</accession>
<name>A0A855XPU9_9BACL</name>
<dbReference type="EMBL" id="QGTZ01000024">
    <property type="protein sequence ID" value="PWW32710.1"/>
    <property type="molecule type" value="Genomic_DNA"/>
</dbReference>
<organism evidence="1 2">
    <name type="scientific">Paenibacillus pabuli</name>
    <dbReference type="NCBI Taxonomy" id="1472"/>
    <lineage>
        <taxon>Bacteria</taxon>
        <taxon>Bacillati</taxon>
        <taxon>Bacillota</taxon>
        <taxon>Bacilli</taxon>
        <taxon>Bacillales</taxon>
        <taxon>Paenibacillaceae</taxon>
        <taxon>Paenibacillus</taxon>
    </lineage>
</organism>
<evidence type="ECO:0000313" key="1">
    <source>
        <dbReference type="EMBL" id="PWW32710.1"/>
    </source>
</evidence>
<dbReference type="Proteomes" id="UP000247078">
    <property type="component" value="Unassembled WGS sequence"/>
</dbReference>
<dbReference type="AlphaFoldDB" id="A0A855XPU9"/>
<gene>
    <name evidence="1" type="ORF">DET56_12460</name>
</gene>
<protein>
    <submittedName>
        <fullName evidence="1">Uncharacterized protein</fullName>
    </submittedName>
</protein>